<name>A0A2M7T7S9_9ACTN</name>
<dbReference type="InterPro" id="IPR028087">
    <property type="entry name" value="Tad_N"/>
</dbReference>
<feature type="transmembrane region" description="Helical" evidence="1">
    <location>
        <begin position="15"/>
        <end position="41"/>
    </location>
</feature>
<reference evidence="4" key="1">
    <citation type="submission" date="2017-09" db="EMBL/GenBank/DDBJ databases">
        <title>Depth-based differentiation of microbial function through sediment-hosted aquifers and enrichment of novel symbionts in the deep terrestrial subsurface.</title>
        <authorList>
            <person name="Probst A.J."/>
            <person name="Ladd B."/>
            <person name="Jarett J.K."/>
            <person name="Geller-Mcgrath D.E."/>
            <person name="Sieber C.M.K."/>
            <person name="Emerson J.B."/>
            <person name="Anantharaman K."/>
            <person name="Thomas B.C."/>
            <person name="Malmstrom R."/>
            <person name="Stieglmeier M."/>
            <person name="Klingl A."/>
            <person name="Woyke T."/>
            <person name="Ryan C.M."/>
            <person name="Banfield J.F."/>
        </authorList>
    </citation>
    <scope>NUCLEOTIDE SEQUENCE [LARGE SCALE GENOMIC DNA]</scope>
</reference>
<dbReference type="RefSeq" id="WP_286678734.1">
    <property type="nucleotide sequence ID" value="NZ_MNXI01000101.1"/>
</dbReference>
<proteinExistence type="predicted"/>
<comment type="caution">
    <text evidence="3">The sequence shown here is derived from an EMBL/GenBank/DDBJ whole genome shotgun (WGS) entry which is preliminary data.</text>
</comment>
<evidence type="ECO:0000313" key="4">
    <source>
        <dbReference type="Proteomes" id="UP000230956"/>
    </source>
</evidence>
<gene>
    <name evidence="3" type="ORF">COY37_05970</name>
</gene>
<dbReference type="AlphaFoldDB" id="A0A2M7T7S9"/>
<evidence type="ECO:0000259" key="2">
    <source>
        <dbReference type="Pfam" id="PF13400"/>
    </source>
</evidence>
<dbReference type="Proteomes" id="UP000230956">
    <property type="component" value="Unassembled WGS sequence"/>
</dbReference>
<evidence type="ECO:0000313" key="3">
    <source>
        <dbReference type="EMBL" id="PIZ38582.1"/>
    </source>
</evidence>
<keyword evidence="1" id="KW-0812">Transmembrane</keyword>
<sequence>MASISSLNIQNEKGAVAIIVALMMTVFIGFTALAVDVGYLYEIRCQLQSAADAAALAGCQEMIMQAKDPNVVSLSEAVARDYAVNRNLAQTADPIIIDTGNQSVTVTTSRKVDLFFAKIFGVLDKTVSAVAKAEVAYLVGVKDLDPMGVPNPKPKEVYVEAVDLAIGTSVYKEKLGGGSFVNDIFEYSGMIPALPDGNYRIDIIRVNNQGLEEPLNGASALVVGSNGALGEVAVDENFVKAGVSTAITITAHVSGSPSKVEACWPKQNGSGSYSVALSNLGSGIYRATTSVDLPASDAGYQAYPITIKIDDTTVLPNGGPGAYIVSRDASEEINDVDLGVNYISTSNPVSVNVKVQGFEYEKLYTLFLDNGTSPGNYYGLDLDYAEFAPGTGLPDSPTGGQGNGSGGNAFSDAVAGLLHADPWAATHPIHYYRVGDYVWTKTGAMVGPLDQGVNARIGSDTCTWDMWKSNTTPHESRNQCPRLATIPLVEETTYESINGRSKVSIVGFAQFFIENPTHGAALQGRFMEYVKGGIYQKEPPPEPNIKTVRLVKPDGEN</sequence>
<feature type="domain" description="Putative Flp pilus-assembly TadG-like N-terminal" evidence="2">
    <location>
        <begin position="14"/>
        <end position="58"/>
    </location>
</feature>
<protein>
    <recommendedName>
        <fullName evidence="2">Putative Flp pilus-assembly TadG-like N-terminal domain-containing protein</fullName>
    </recommendedName>
</protein>
<dbReference type="Pfam" id="PF13400">
    <property type="entry name" value="Tad"/>
    <property type="match status" value="1"/>
</dbReference>
<accession>A0A2M7T7S9</accession>
<keyword evidence="1" id="KW-1133">Transmembrane helix</keyword>
<dbReference type="EMBL" id="PFNG01000144">
    <property type="protein sequence ID" value="PIZ38582.1"/>
    <property type="molecule type" value="Genomic_DNA"/>
</dbReference>
<organism evidence="3 4">
    <name type="scientific">Candidatus Aquicultor secundus</name>
    <dbReference type="NCBI Taxonomy" id="1973895"/>
    <lineage>
        <taxon>Bacteria</taxon>
        <taxon>Bacillati</taxon>
        <taxon>Actinomycetota</taxon>
        <taxon>Candidatus Aquicultoria</taxon>
        <taxon>Candidatus Aquicultorales</taxon>
        <taxon>Candidatus Aquicultoraceae</taxon>
        <taxon>Candidatus Aquicultor</taxon>
    </lineage>
</organism>
<evidence type="ECO:0000256" key="1">
    <source>
        <dbReference type="SAM" id="Phobius"/>
    </source>
</evidence>
<keyword evidence="1" id="KW-0472">Membrane</keyword>